<feature type="domain" description="Phosphoribosyltransferase" evidence="12">
    <location>
        <begin position="53"/>
        <end position="156"/>
    </location>
</feature>
<dbReference type="EC" id="2.4.2.7" evidence="6 11"/>
<reference evidence="13 14" key="1">
    <citation type="submission" date="2015-06" db="EMBL/GenBank/DDBJ databases">
        <title>R. anatipestifer strain HXb2 is the most virulent strain so far, and the genome sequence would help us uncover the pathogenesis.</title>
        <authorList>
            <person name="Hu Q."/>
            <person name="Qi J."/>
            <person name="Bo H."/>
            <person name="Liu G."/>
            <person name="Tao M."/>
            <person name="Ding Y."/>
            <person name="Xue Y."/>
        </authorList>
    </citation>
    <scope>NUCLEOTIDE SEQUENCE [LARGE SCALE GENOMIC DNA]</scope>
    <source>
        <strain evidence="13 14">HXb2</strain>
    </source>
</reference>
<dbReference type="GO" id="GO:0006168">
    <property type="term" value="P:adenine salvage"/>
    <property type="evidence" value="ECO:0007669"/>
    <property type="project" value="InterPro"/>
</dbReference>
<dbReference type="GO" id="GO:0002055">
    <property type="term" value="F:adenine binding"/>
    <property type="evidence" value="ECO:0007669"/>
    <property type="project" value="TreeGrafter"/>
</dbReference>
<evidence type="ECO:0000259" key="12">
    <source>
        <dbReference type="Pfam" id="PF00156"/>
    </source>
</evidence>
<evidence type="ECO:0000256" key="6">
    <source>
        <dbReference type="ARBA" id="ARBA00011893"/>
    </source>
</evidence>
<dbReference type="InterPro" id="IPR000836">
    <property type="entry name" value="PRTase_dom"/>
</dbReference>
<dbReference type="Proteomes" id="UP000189883">
    <property type="component" value="Chromosome"/>
</dbReference>
<dbReference type="GO" id="GO:0044209">
    <property type="term" value="P:AMP salvage"/>
    <property type="evidence" value="ECO:0007669"/>
    <property type="project" value="UniProtKB-UniRule"/>
</dbReference>
<dbReference type="Pfam" id="PF00156">
    <property type="entry name" value="Pribosyltran"/>
    <property type="match status" value="1"/>
</dbReference>
<dbReference type="PANTHER" id="PTHR32315:SF3">
    <property type="entry name" value="ADENINE PHOSPHORIBOSYLTRANSFERASE"/>
    <property type="match status" value="1"/>
</dbReference>
<evidence type="ECO:0000256" key="7">
    <source>
        <dbReference type="ARBA" id="ARBA00022490"/>
    </source>
</evidence>
<gene>
    <name evidence="11 13" type="primary">apt</name>
    <name evidence="13" type="ORF">AB406_1093</name>
</gene>
<dbReference type="AlphaFoldDB" id="A0A1S7DSC8"/>
<dbReference type="HAMAP" id="MF_00004">
    <property type="entry name" value="Aden_phosphoribosyltr"/>
    <property type="match status" value="1"/>
</dbReference>
<evidence type="ECO:0000256" key="9">
    <source>
        <dbReference type="ARBA" id="ARBA00022679"/>
    </source>
</evidence>
<dbReference type="GO" id="GO:0006166">
    <property type="term" value="P:purine ribonucleoside salvage"/>
    <property type="evidence" value="ECO:0007669"/>
    <property type="project" value="UniProtKB-UniRule"/>
</dbReference>
<dbReference type="FunFam" id="3.40.50.2020:FF:000021">
    <property type="entry name" value="Adenine phosphoribosyltransferase"/>
    <property type="match status" value="1"/>
</dbReference>
<evidence type="ECO:0000256" key="8">
    <source>
        <dbReference type="ARBA" id="ARBA00022676"/>
    </source>
</evidence>
<dbReference type="PANTHER" id="PTHR32315">
    <property type="entry name" value="ADENINE PHOSPHORIBOSYLTRANSFERASE"/>
    <property type="match status" value="1"/>
</dbReference>
<accession>A0A1S7DSC8</accession>
<keyword evidence="9 11" id="KW-0808">Transferase</keyword>
<evidence type="ECO:0000256" key="4">
    <source>
        <dbReference type="ARBA" id="ARBA00004659"/>
    </source>
</evidence>
<sequence>MLMATRELIKKLEQTIDNIPNFPKEGIQFKDITPIFLNPELYEEVIDDLVEFSKGKVDVVCGIESRGFLFGIAVAVKLGVPFVLIRKKGKLPPPFISQKYDLEYGSSEIEMKEGQLKAGDRVLIHDDLLATGGTTEAAAKLVEKQGAKVTQFSFLIGLKALKGEDKLKKFNSEIYQVLEY</sequence>
<dbReference type="InterPro" id="IPR005764">
    <property type="entry name" value="Ade_phspho_trans"/>
</dbReference>
<evidence type="ECO:0000313" key="14">
    <source>
        <dbReference type="Proteomes" id="UP000189883"/>
    </source>
</evidence>
<dbReference type="GO" id="GO:0003999">
    <property type="term" value="F:adenine phosphoribosyltransferase activity"/>
    <property type="evidence" value="ECO:0007669"/>
    <property type="project" value="UniProtKB-UniRule"/>
</dbReference>
<keyword evidence="8 11" id="KW-0328">Glycosyltransferase</keyword>
<comment type="function">
    <text evidence="2 11">Catalyzes a salvage reaction resulting in the formation of AMP, that is energically less costly than de novo synthesis.</text>
</comment>
<evidence type="ECO:0000256" key="10">
    <source>
        <dbReference type="ARBA" id="ARBA00022726"/>
    </source>
</evidence>
<evidence type="ECO:0000313" key="13">
    <source>
        <dbReference type="EMBL" id="AQY22042.1"/>
    </source>
</evidence>
<dbReference type="GO" id="GO:0016208">
    <property type="term" value="F:AMP binding"/>
    <property type="evidence" value="ECO:0007669"/>
    <property type="project" value="TreeGrafter"/>
</dbReference>
<comment type="catalytic activity">
    <reaction evidence="1 11">
        <text>AMP + diphosphate = 5-phospho-alpha-D-ribose 1-diphosphate + adenine</text>
        <dbReference type="Rhea" id="RHEA:16609"/>
        <dbReference type="ChEBI" id="CHEBI:16708"/>
        <dbReference type="ChEBI" id="CHEBI:33019"/>
        <dbReference type="ChEBI" id="CHEBI:58017"/>
        <dbReference type="ChEBI" id="CHEBI:456215"/>
        <dbReference type="EC" id="2.4.2.7"/>
    </reaction>
</comment>
<dbReference type="NCBIfam" id="TIGR01090">
    <property type="entry name" value="apt"/>
    <property type="match status" value="1"/>
</dbReference>
<evidence type="ECO:0000256" key="5">
    <source>
        <dbReference type="ARBA" id="ARBA00008391"/>
    </source>
</evidence>
<comment type="similarity">
    <text evidence="5 11">Belongs to the purine/pyrimidine phosphoribosyltransferase family.</text>
</comment>
<name>A0A1S7DSC8_RIEAN</name>
<protein>
    <recommendedName>
        <fullName evidence="6 11">Adenine phosphoribosyltransferase</fullName>
        <shortName evidence="11">APRT</shortName>
        <ecNumber evidence="6 11">2.4.2.7</ecNumber>
    </recommendedName>
</protein>
<dbReference type="GO" id="GO:0005737">
    <property type="term" value="C:cytoplasm"/>
    <property type="evidence" value="ECO:0007669"/>
    <property type="project" value="UniProtKB-SubCell"/>
</dbReference>
<dbReference type="UniPathway" id="UPA00588">
    <property type="reaction ID" value="UER00646"/>
</dbReference>
<evidence type="ECO:0000256" key="11">
    <source>
        <dbReference type="HAMAP-Rule" id="MF_00004"/>
    </source>
</evidence>
<evidence type="ECO:0000256" key="3">
    <source>
        <dbReference type="ARBA" id="ARBA00004496"/>
    </source>
</evidence>
<dbReference type="InterPro" id="IPR029057">
    <property type="entry name" value="PRTase-like"/>
</dbReference>
<comment type="subcellular location">
    <subcellularLocation>
        <location evidence="3 11">Cytoplasm</location>
    </subcellularLocation>
</comment>
<dbReference type="CDD" id="cd06223">
    <property type="entry name" value="PRTases_typeI"/>
    <property type="match status" value="1"/>
</dbReference>
<keyword evidence="10 11" id="KW-0660">Purine salvage</keyword>
<dbReference type="SUPFAM" id="SSF53271">
    <property type="entry name" value="PRTase-like"/>
    <property type="match status" value="1"/>
</dbReference>
<comment type="subunit">
    <text evidence="11">Homodimer.</text>
</comment>
<dbReference type="InterPro" id="IPR050054">
    <property type="entry name" value="UPRTase/APRTase"/>
</dbReference>
<evidence type="ECO:0000256" key="2">
    <source>
        <dbReference type="ARBA" id="ARBA00003968"/>
    </source>
</evidence>
<dbReference type="EMBL" id="CP011859">
    <property type="protein sequence ID" value="AQY22042.1"/>
    <property type="molecule type" value="Genomic_DNA"/>
</dbReference>
<proteinExistence type="inferred from homology"/>
<comment type="pathway">
    <text evidence="4 11">Purine metabolism; AMP biosynthesis via salvage pathway; AMP from adenine: step 1/1.</text>
</comment>
<keyword evidence="7 11" id="KW-0963">Cytoplasm</keyword>
<dbReference type="NCBIfam" id="NF002634">
    <property type="entry name" value="PRK02304.1-3"/>
    <property type="match status" value="1"/>
</dbReference>
<organism evidence="13 14">
    <name type="scientific">Riemerella anatipestifer</name>
    <name type="common">Moraxella anatipestifer</name>
    <dbReference type="NCBI Taxonomy" id="34085"/>
    <lineage>
        <taxon>Bacteria</taxon>
        <taxon>Pseudomonadati</taxon>
        <taxon>Bacteroidota</taxon>
        <taxon>Flavobacteriia</taxon>
        <taxon>Flavobacteriales</taxon>
        <taxon>Weeksellaceae</taxon>
        <taxon>Riemerella</taxon>
    </lineage>
</organism>
<evidence type="ECO:0000256" key="1">
    <source>
        <dbReference type="ARBA" id="ARBA00000868"/>
    </source>
</evidence>
<dbReference type="NCBIfam" id="NF002636">
    <property type="entry name" value="PRK02304.1-5"/>
    <property type="match status" value="1"/>
</dbReference>
<dbReference type="Gene3D" id="3.40.50.2020">
    <property type="match status" value="1"/>
</dbReference>